<name>G2YJI0_BOTF4</name>
<feature type="region of interest" description="Disordered" evidence="1">
    <location>
        <begin position="1"/>
        <end position="53"/>
    </location>
</feature>
<dbReference type="HOGENOM" id="CLU_2196532_0_0_1"/>
<protein>
    <submittedName>
        <fullName evidence="2">Uncharacterized protein</fullName>
    </submittedName>
</protein>
<evidence type="ECO:0000313" key="2">
    <source>
        <dbReference type="EMBL" id="CCD51897.1"/>
    </source>
</evidence>
<gene>
    <name evidence="2" type="ORF">BofuT4_P084210.1</name>
</gene>
<feature type="compositionally biased region" description="Basic residues" evidence="1">
    <location>
        <begin position="32"/>
        <end position="46"/>
    </location>
</feature>
<dbReference type="AlphaFoldDB" id="G2YJI0"/>
<organism evidence="2 3">
    <name type="scientific">Botryotinia fuckeliana (strain T4)</name>
    <name type="common">Noble rot fungus</name>
    <name type="synonym">Botrytis cinerea</name>
    <dbReference type="NCBI Taxonomy" id="999810"/>
    <lineage>
        <taxon>Eukaryota</taxon>
        <taxon>Fungi</taxon>
        <taxon>Dikarya</taxon>
        <taxon>Ascomycota</taxon>
        <taxon>Pezizomycotina</taxon>
        <taxon>Leotiomycetes</taxon>
        <taxon>Helotiales</taxon>
        <taxon>Sclerotiniaceae</taxon>
        <taxon>Botrytis</taxon>
    </lineage>
</organism>
<accession>G2YJI0</accession>
<proteinExistence type="predicted"/>
<dbReference type="InParanoid" id="G2YJI0"/>
<dbReference type="EMBL" id="FQ790338">
    <property type="protein sequence ID" value="CCD51897.1"/>
    <property type="molecule type" value="Genomic_DNA"/>
</dbReference>
<sequence>MHSQSLVAISSNHDRKRTQPSLQAGHESSRGHSYHKHSSSGKHNHGSKSSGQLTSEPQYVYDEIWYCCNCGLNGHGAMTAVLNTHCTSCEHQRCGNCTTDWIKRRVGT</sequence>
<dbReference type="Proteomes" id="UP000008177">
    <property type="component" value="Unplaced contigs"/>
</dbReference>
<feature type="compositionally biased region" description="Polar residues" evidence="1">
    <location>
        <begin position="1"/>
        <end position="11"/>
    </location>
</feature>
<evidence type="ECO:0000256" key="1">
    <source>
        <dbReference type="SAM" id="MobiDB-lite"/>
    </source>
</evidence>
<reference evidence="3" key="1">
    <citation type="journal article" date="2011" name="PLoS Genet.">
        <title>Genomic analysis of the necrotrophic fungal pathogens Sclerotinia sclerotiorum and Botrytis cinerea.</title>
        <authorList>
            <person name="Amselem J."/>
            <person name="Cuomo C.A."/>
            <person name="van Kan J.A."/>
            <person name="Viaud M."/>
            <person name="Benito E.P."/>
            <person name="Couloux A."/>
            <person name="Coutinho P.M."/>
            <person name="de Vries R.P."/>
            <person name="Dyer P.S."/>
            <person name="Fillinger S."/>
            <person name="Fournier E."/>
            <person name="Gout L."/>
            <person name="Hahn M."/>
            <person name="Kohn L."/>
            <person name="Lapalu N."/>
            <person name="Plummer K.M."/>
            <person name="Pradier J.M."/>
            <person name="Quevillon E."/>
            <person name="Sharon A."/>
            <person name="Simon A."/>
            <person name="ten Have A."/>
            <person name="Tudzynski B."/>
            <person name="Tudzynski P."/>
            <person name="Wincker P."/>
            <person name="Andrew M."/>
            <person name="Anthouard V."/>
            <person name="Beever R.E."/>
            <person name="Beffa R."/>
            <person name="Benoit I."/>
            <person name="Bouzid O."/>
            <person name="Brault B."/>
            <person name="Chen Z."/>
            <person name="Choquer M."/>
            <person name="Collemare J."/>
            <person name="Cotton P."/>
            <person name="Danchin E.G."/>
            <person name="Da Silva C."/>
            <person name="Gautier A."/>
            <person name="Giraud C."/>
            <person name="Giraud T."/>
            <person name="Gonzalez C."/>
            <person name="Grossetete S."/>
            <person name="Guldener U."/>
            <person name="Henrissat B."/>
            <person name="Howlett B.J."/>
            <person name="Kodira C."/>
            <person name="Kretschmer M."/>
            <person name="Lappartient A."/>
            <person name="Leroch M."/>
            <person name="Levis C."/>
            <person name="Mauceli E."/>
            <person name="Neuveglise C."/>
            <person name="Oeser B."/>
            <person name="Pearson M."/>
            <person name="Poulain J."/>
            <person name="Poussereau N."/>
            <person name="Quesneville H."/>
            <person name="Rascle C."/>
            <person name="Schumacher J."/>
            <person name="Segurens B."/>
            <person name="Sexton A."/>
            <person name="Silva E."/>
            <person name="Sirven C."/>
            <person name="Soanes D.M."/>
            <person name="Talbot N.J."/>
            <person name="Templeton M."/>
            <person name="Yandava C."/>
            <person name="Yarden O."/>
            <person name="Zeng Q."/>
            <person name="Rollins J.A."/>
            <person name="Lebrun M.H."/>
            <person name="Dickman M."/>
        </authorList>
    </citation>
    <scope>NUCLEOTIDE SEQUENCE [LARGE SCALE GENOMIC DNA]</scope>
    <source>
        <strain evidence="3">T4</strain>
    </source>
</reference>
<evidence type="ECO:0000313" key="3">
    <source>
        <dbReference type="Proteomes" id="UP000008177"/>
    </source>
</evidence>